<protein>
    <submittedName>
        <fullName evidence="1">Uncharacterized protein</fullName>
    </submittedName>
</protein>
<gene>
    <name evidence="1" type="ordered locus">YG5714_0858</name>
</gene>
<reference evidence="1 2" key="1">
    <citation type="journal article" date="2009" name="Proc. Natl. Acad. Sci. U.S.A.">
        <title>Biogeography of the Sulfolobus islandicus pan-genome.</title>
        <authorList>
            <person name="Reno M.L."/>
            <person name="Held N.L."/>
            <person name="Fields C.J."/>
            <person name="Burke P.V."/>
            <person name="Whitaker R.J."/>
        </authorList>
    </citation>
    <scope>NUCLEOTIDE SEQUENCE [LARGE SCALE GENOMIC DNA]</scope>
    <source>
        <strain evidence="2">Y.G.57.14 / Yellowstone #1</strain>
    </source>
</reference>
<proteinExistence type="predicted"/>
<organism evidence="1 2">
    <name type="scientific">Saccharolobus islandicus (strain Y.G.57.14 / Yellowstone #1)</name>
    <name type="common">Sulfolobus islandicus</name>
    <dbReference type="NCBI Taxonomy" id="439386"/>
    <lineage>
        <taxon>Archaea</taxon>
        <taxon>Thermoproteota</taxon>
        <taxon>Thermoprotei</taxon>
        <taxon>Sulfolobales</taxon>
        <taxon>Sulfolobaceae</taxon>
        <taxon>Saccharolobus</taxon>
    </lineage>
</organism>
<sequence length="104" mass="12180">MLRLLKVEDEILVTNTLILIECLSGKKPTYTRLALKGVLSECSHLVDNYDPIKDFDKWLRDNPYDNNEITISEFLRSIAMRNDREPSRAELVEEAIMLNERVKR</sequence>
<dbReference type="Proteomes" id="UP000002308">
    <property type="component" value="Chromosome"/>
</dbReference>
<dbReference type="AlphaFoldDB" id="C3NCR0"/>
<dbReference type="HOGENOM" id="CLU_2243978_0_0_2"/>
<evidence type="ECO:0000313" key="2">
    <source>
        <dbReference type="Proteomes" id="UP000002308"/>
    </source>
</evidence>
<name>C3NCR0_SACI7</name>
<dbReference type="KEGG" id="siy:YG5714_0858"/>
<evidence type="ECO:0000313" key="1">
    <source>
        <dbReference type="EMBL" id="ACP45138.1"/>
    </source>
</evidence>
<dbReference type="EMBL" id="CP001403">
    <property type="protein sequence ID" value="ACP45138.1"/>
    <property type="molecule type" value="Genomic_DNA"/>
</dbReference>
<accession>C3NCR0</accession>